<dbReference type="Pfam" id="PF02585">
    <property type="entry name" value="PIG-L"/>
    <property type="match status" value="1"/>
</dbReference>
<evidence type="ECO:0000313" key="1">
    <source>
        <dbReference type="EMBL" id="PVU58638.1"/>
    </source>
</evidence>
<gene>
    <name evidence="1" type="ORF">CP554_25830</name>
</gene>
<dbReference type="RefSeq" id="WP_116701397.1">
    <property type="nucleotide sequence ID" value="NZ_PCFF01000058.1"/>
</dbReference>
<name>A0AAX1BL27_KLEPN</name>
<dbReference type="Proteomes" id="UP000245817">
    <property type="component" value="Unassembled WGS sequence"/>
</dbReference>
<evidence type="ECO:0000313" key="2">
    <source>
        <dbReference type="Proteomes" id="UP000245817"/>
    </source>
</evidence>
<protein>
    <submittedName>
        <fullName evidence="1">GlcNAc-PI de-N-acetylase</fullName>
    </submittedName>
</protein>
<reference evidence="1 2" key="1">
    <citation type="submission" date="2017-09" db="EMBL/GenBank/DDBJ databases">
        <title>Molecular Epidemiology of Livestock-Associated Methicillin Resistant Staphylococcus aureus (LA-MRSA) and Extended-Spectrum Beta-Lactamase (ESBL)-Producing Enterobacteriaceae in Pigs and Exposed Workers in Cameroon and South Africa.</title>
        <authorList>
            <person name="Founou L."/>
            <person name="Founou R.C."/>
            <person name="Allam M."/>
            <person name="Ismail A."/>
            <person name="Essack S.Y."/>
        </authorList>
    </citation>
    <scope>NUCLEOTIDE SEQUENCE [LARGE SCALE GENOMIC DNA]</scope>
    <source>
        <strain evidence="1 2">HH516E4IA</strain>
    </source>
</reference>
<organism evidence="1 2">
    <name type="scientific">Klebsiella pneumoniae</name>
    <dbReference type="NCBI Taxonomy" id="573"/>
    <lineage>
        <taxon>Bacteria</taxon>
        <taxon>Pseudomonadati</taxon>
        <taxon>Pseudomonadota</taxon>
        <taxon>Gammaproteobacteria</taxon>
        <taxon>Enterobacterales</taxon>
        <taxon>Enterobacteriaceae</taxon>
        <taxon>Klebsiella/Raoultella group</taxon>
        <taxon>Klebsiella</taxon>
        <taxon>Klebsiella pneumoniae complex</taxon>
    </lineage>
</organism>
<dbReference type="EMBL" id="PCFF01000058">
    <property type="protein sequence ID" value="PVU58638.1"/>
    <property type="molecule type" value="Genomic_DNA"/>
</dbReference>
<dbReference type="InterPro" id="IPR024078">
    <property type="entry name" value="LmbE-like_dom_sf"/>
</dbReference>
<dbReference type="AlphaFoldDB" id="A0AAX1BL27"/>
<dbReference type="InterPro" id="IPR003737">
    <property type="entry name" value="GlcNAc_PI_deacetylase-related"/>
</dbReference>
<dbReference type="Gene3D" id="3.40.50.10320">
    <property type="entry name" value="LmbE-like"/>
    <property type="match status" value="1"/>
</dbReference>
<accession>A0AAX1BL27</accession>
<comment type="caution">
    <text evidence="1">The sequence shown here is derived from an EMBL/GenBank/DDBJ whole genome shotgun (WGS) entry which is preliminary data.</text>
</comment>
<proteinExistence type="predicted"/>
<sequence>MTFIFDAKRWLIVSPHADDAELGCGGVIAAGREKGINIHIAVASVKSENHLYRDVLTTSEVREQELIESMNFSGCSYSIFYKTDSSNEFDLASSSKSAFIKKLDSLIVDFSPQVLFIPVPSFHQEHKWVYDCCMAASRPYKITKENVIILAYEYPPAGGGDSASWDSSKGAIYVDISNYIDRKIEMLTLYKSQIRSDNTSLSLKAVKTLSMYRGMQCNTDHAELFYLLRCVCKV</sequence>
<dbReference type="SUPFAM" id="SSF102588">
    <property type="entry name" value="LmbE-like"/>
    <property type="match status" value="1"/>
</dbReference>